<dbReference type="Gene3D" id="4.10.60.10">
    <property type="entry name" value="Zinc finger, CCHC-type"/>
    <property type="match status" value="1"/>
</dbReference>
<dbReference type="InterPro" id="IPR036875">
    <property type="entry name" value="Znf_CCHC_sf"/>
</dbReference>
<dbReference type="GO" id="GO:0008270">
    <property type="term" value="F:zinc ion binding"/>
    <property type="evidence" value="ECO:0007669"/>
    <property type="project" value="UniProtKB-KW"/>
</dbReference>
<dbReference type="PANTHER" id="PTHR22639">
    <property type="entry name" value="GAG-RELATED PROTEIN"/>
    <property type="match status" value="1"/>
</dbReference>
<dbReference type="GO" id="GO:0003690">
    <property type="term" value="F:double-stranded DNA binding"/>
    <property type="evidence" value="ECO:0007669"/>
    <property type="project" value="InterPro"/>
</dbReference>
<evidence type="ECO:0000313" key="3">
    <source>
        <dbReference type="Ensembl" id="ENSAMXP00005021299.1"/>
    </source>
</evidence>
<feature type="domain" description="CCHC-type" evidence="2">
    <location>
        <begin position="116"/>
        <end position="132"/>
    </location>
</feature>
<dbReference type="PANTHER" id="PTHR22639:SF3">
    <property type="entry name" value="ZINC FINGER CCHC DOMAIN-CONTAINING PROTEIN 3"/>
    <property type="match status" value="1"/>
</dbReference>
<accession>A0A8B9JGR8</accession>
<dbReference type="Ensembl" id="ENSAMXT00005023545.1">
    <property type="protein sequence ID" value="ENSAMXP00005021299.1"/>
    <property type="gene ID" value="ENSAMXG00005011063.1"/>
</dbReference>
<protein>
    <recommendedName>
        <fullName evidence="2">CCHC-type domain-containing protein</fullName>
    </recommendedName>
</protein>
<dbReference type="AlphaFoldDB" id="A0A8B9JGR8"/>
<dbReference type="Proteomes" id="UP000694621">
    <property type="component" value="Unplaced"/>
</dbReference>
<dbReference type="SUPFAM" id="SSF57756">
    <property type="entry name" value="Retrovirus zinc finger-like domains"/>
    <property type="match status" value="1"/>
</dbReference>
<evidence type="ECO:0000313" key="4">
    <source>
        <dbReference type="Proteomes" id="UP000694621"/>
    </source>
</evidence>
<keyword evidence="1" id="KW-0862">Zinc</keyword>
<name>A0A8B9JGR8_ASTMX</name>
<keyword evidence="1" id="KW-0863">Zinc-finger</keyword>
<dbReference type="Pfam" id="PF00098">
    <property type="entry name" value="zf-CCHC"/>
    <property type="match status" value="1"/>
</dbReference>
<dbReference type="PROSITE" id="PS50158">
    <property type="entry name" value="ZF_CCHC"/>
    <property type="match status" value="1"/>
</dbReference>
<dbReference type="InterPro" id="IPR042509">
    <property type="entry name" value="ZCCHC3"/>
</dbReference>
<dbReference type="InterPro" id="IPR057811">
    <property type="entry name" value="RBD_ZCCHC3_2nd"/>
</dbReference>
<evidence type="ECO:0000259" key="2">
    <source>
        <dbReference type="PROSITE" id="PS50158"/>
    </source>
</evidence>
<dbReference type="Pfam" id="PF23058">
    <property type="entry name" value="RBD_ZCCHC3_2nd"/>
    <property type="match status" value="1"/>
</dbReference>
<organism evidence="3 4">
    <name type="scientific">Astyanax mexicanus</name>
    <name type="common">Blind cave fish</name>
    <name type="synonym">Astyanax fasciatus mexicanus</name>
    <dbReference type="NCBI Taxonomy" id="7994"/>
    <lineage>
        <taxon>Eukaryota</taxon>
        <taxon>Metazoa</taxon>
        <taxon>Chordata</taxon>
        <taxon>Craniata</taxon>
        <taxon>Vertebrata</taxon>
        <taxon>Euteleostomi</taxon>
        <taxon>Actinopterygii</taxon>
        <taxon>Neopterygii</taxon>
        <taxon>Teleostei</taxon>
        <taxon>Ostariophysi</taxon>
        <taxon>Characiformes</taxon>
        <taxon>Characoidei</taxon>
        <taxon>Acestrorhamphidae</taxon>
        <taxon>Acestrorhamphinae</taxon>
        <taxon>Astyanax</taxon>
    </lineage>
</organism>
<keyword evidence="1" id="KW-0479">Metal-binding</keyword>
<sequence>FYQSTEQKALRNSFFARACPSFWTGRVADADVEQYLRRFCDILQPVHKLLDQFGLWYGVRRYKIKIKKNAEGEPLQIPNSISMGPYNGRISYQGQTQRCYVCHSTEHQVRDCNVIKCWKCGGEGHKGKECKNTEMCNLCGQ</sequence>
<dbReference type="GO" id="GO:0002218">
    <property type="term" value="P:activation of innate immune response"/>
    <property type="evidence" value="ECO:0007669"/>
    <property type="project" value="InterPro"/>
</dbReference>
<dbReference type="InterPro" id="IPR001878">
    <property type="entry name" value="Znf_CCHC"/>
</dbReference>
<reference evidence="3" key="1">
    <citation type="submission" date="2025-08" db="UniProtKB">
        <authorList>
            <consortium name="Ensembl"/>
        </authorList>
    </citation>
    <scope>IDENTIFICATION</scope>
</reference>
<dbReference type="GO" id="GO:0003723">
    <property type="term" value="F:RNA binding"/>
    <property type="evidence" value="ECO:0007669"/>
    <property type="project" value="InterPro"/>
</dbReference>
<proteinExistence type="predicted"/>
<evidence type="ECO:0000256" key="1">
    <source>
        <dbReference type="PROSITE-ProRule" id="PRU00047"/>
    </source>
</evidence>
<dbReference type="SMART" id="SM00343">
    <property type="entry name" value="ZnF_C2HC"/>
    <property type="match status" value="2"/>
</dbReference>